<dbReference type="PANTHER" id="PTHR18871">
    <property type="entry name" value="CENTROSOMAL PROTEIN OF 112 KDA"/>
    <property type="match status" value="1"/>
</dbReference>
<dbReference type="Proteomes" id="UP001059041">
    <property type="component" value="Unassembled WGS sequence"/>
</dbReference>
<keyword evidence="5" id="KW-1185">Reference proteome</keyword>
<feature type="coiled-coil region" evidence="1">
    <location>
        <begin position="142"/>
        <end position="173"/>
    </location>
</feature>
<evidence type="ECO:0000313" key="4">
    <source>
        <dbReference type="EMBL" id="KAI7789372.1"/>
    </source>
</evidence>
<dbReference type="PANTHER" id="PTHR18871:SF2">
    <property type="entry name" value="CENTROSOMAL PROTEIN OF 112 KDA"/>
    <property type="match status" value="1"/>
</dbReference>
<keyword evidence="3" id="KW-0472">Membrane</keyword>
<keyword evidence="3" id="KW-1133">Transmembrane helix</keyword>
<evidence type="ECO:0000256" key="1">
    <source>
        <dbReference type="SAM" id="Coils"/>
    </source>
</evidence>
<organism evidence="4 5">
    <name type="scientific">Triplophysa rosa</name>
    <name type="common">Cave loach</name>
    <dbReference type="NCBI Taxonomy" id="992332"/>
    <lineage>
        <taxon>Eukaryota</taxon>
        <taxon>Metazoa</taxon>
        <taxon>Chordata</taxon>
        <taxon>Craniata</taxon>
        <taxon>Vertebrata</taxon>
        <taxon>Euteleostomi</taxon>
        <taxon>Actinopterygii</taxon>
        <taxon>Neopterygii</taxon>
        <taxon>Teleostei</taxon>
        <taxon>Ostariophysi</taxon>
        <taxon>Cypriniformes</taxon>
        <taxon>Nemacheilidae</taxon>
        <taxon>Triplophysa</taxon>
    </lineage>
</organism>
<reference evidence="4" key="1">
    <citation type="submission" date="2021-02" db="EMBL/GenBank/DDBJ databases">
        <title>Comparative genomics reveals that relaxation of natural selection precedes convergent phenotypic evolution of cavefish.</title>
        <authorList>
            <person name="Peng Z."/>
        </authorList>
    </citation>
    <scope>NUCLEOTIDE SEQUENCE</scope>
    <source>
        <tissue evidence="4">Muscle</tissue>
    </source>
</reference>
<protein>
    <submittedName>
        <fullName evidence="4">Centrosomal protein of 112 kDa</fullName>
    </submittedName>
</protein>
<comment type="caution">
    <text evidence="4">The sequence shown here is derived from an EMBL/GenBank/DDBJ whole genome shotgun (WGS) entry which is preliminary data.</text>
</comment>
<dbReference type="EMBL" id="JAFHDT010000485">
    <property type="protein sequence ID" value="KAI7789372.1"/>
    <property type="molecule type" value="Genomic_DNA"/>
</dbReference>
<feature type="compositionally biased region" description="Basic and acidic residues" evidence="2">
    <location>
        <begin position="214"/>
        <end position="232"/>
    </location>
</feature>
<evidence type="ECO:0000313" key="5">
    <source>
        <dbReference type="Proteomes" id="UP001059041"/>
    </source>
</evidence>
<keyword evidence="3" id="KW-0812">Transmembrane</keyword>
<proteinExistence type="predicted"/>
<feature type="compositionally biased region" description="Polar residues" evidence="2">
    <location>
        <begin position="236"/>
        <end position="251"/>
    </location>
</feature>
<dbReference type="InterPro" id="IPR055310">
    <property type="entry name" value="CEP112"/>
</dbReference>
<feature type="transmembrane region" description="Helical" evidence="3">
    <location>
        <begin position="32"/>
        <end position="55"/>
    </location>
</feature>
<feature type="region of interest" description="Disordered" evidence="2">
    <location>
        <begin position="214"/>
        <end position="253"/>
    </location>
</feature>
<evidence type="ECO:0000256" key="2">
    <source>
        <dbReference type="SAM" id="MobiDB-lite"/>
    </source>
</evidence>
<accession>A0A9W7T2N5</accession>
<evidence type="ECO:0000256" key="3">
    <source>
        <dbReference type="SAM" id="Phobius"/>
    </source>
</evidence>
<gene>
    <name evidence="4" type="ORF">IRJ41_011945</name>
</gene>
<sequence length="379" mass="44119">MLNSCGSEIRGSGVCFLLAGYNRPQKLHSSCLVCFLFFFFFPLFFYCCFLFISFFCGLSMEFSHPNIFFINMLKGFLLYELTLTDFTICVLHQTVSDLEAQVHSLRKELLAAHSQRKQQLMELGLLREEERQRSAHDQQTALEWLRSEMDQVRQDLEKTHKAERELAQEKNNSRMKHLEKEYSQRLAKSAQVIAERQMSLSTVKEESRKVQQSLERKLEEAQSQRDEERRQLNIDADQTSKCTKPSASYSSHPRALSAVNETQMNDWLADFSSATCIALLRKQTVKKPVCVWTVFQERVETLQKQLHTAEKKMMSRELENQEQITHVRQECELKIKGLMPAELRQELEDTITSLKSQVNFLHKRAAVLQEELSAGNIMM</sequence>
<dbReference type="AlphaFoldDB" id="A0A9W7T2N5"/>
<keyword evidence="1" id="KW-0175">Coiled coil</keyword>
<name>A0A9W7T2N5_TRIRA</name>
<feature type="coiled-coil region" evidence="1">
    <location>
        <begin position="344"/>
        <end position="371"/>
    </location>
</feature>